<keyword evidence="11" id="KW-1278">Translocase</keyword>
<dbReference type="Proteomes" id="UP000094622">
    <property type="component" value="Unassembled WGS sequence"/>
</dbReference>
<dbReference type="PATRIC" id="fig|1439726.3.peg.302"/>
<evidence type="ECO:0000256" key="6">
    <source>
        <dbReference type="ARBA" id="ARBA00022692"/>
    </source>
</evidence>
<dbReference type="SUPFAM" id="SSF81665">
    <property type="entry name" value="Calcium ATPase, transmembrane domain M"/>
    <property type="match status" value="1"/>
</dbReference>
<evidence type="ECO:0000256" key="9">
    <source>
        <dbReference type="ARBA" id="ARBA00022840"/>
    </source>
</evidence>
<evidence type="ECO:0000256" key="16">
    <source>
        <dbReference type="SAM" id="MobiDB-lite"/>
    </source>
</evidence>
<dbReference type="PRINTS" id="PR00119">
    <property type="entry name" value="CATATPASE"/>
</dbReference>
<dbReference type="EMBL" id="MCRJ01000003">
    <property type="protein sequence ID" value="ODN72360.1"/>
    <property type="molecule type" value="Genomic_DNA"/>
</dbReference>
<dbReference type="GO" id="GO:0005507">
    <property type="term" value="F:copper ion binding"/>
    <property type="evidence" value="ECO:0007669"/>
    <property type="project" value="TreeGrafter"/>
</dbReference>
<dbReference type="Pfam" id="PF00122">
    <property type="entry name" value="E1-E2_ATPase"/>
    <property type="match status" value="1"/>
</dbReference>
<dbReference type="InterPro" id="IPR023298">
    <property type="entry name" value="ATPase_P-typ_TM_dom_sf"/>
</dbReference>
<dbReference type="CDD" id="cd00371">
    <property type="entry name" value="HMA"/>
    <property type="match status" value="1"/>
</dbReference>
<gene>
    <name evidence="18" type="primary">copA_3</name>
    <name evidence="18" type="ORF">A6302_00287</name>
</gene>
<feature type="transmembrane region" description="Helical" evidence="15">
    <location>
        <begin position="218"/>
        <end position="236"/>
    </location>
</feature>
<feature type="transmembrane region" description="Helical" evidence="15">
    <location>
        <begin position="696"/>
        <end position="713"/>
    </location>
</feature>
<proteinExistence type="inferred from homology"/>
<dbReference type="NCBIfam" id="TIGR01525">
    <property type="entry name" value="ATPase-IB_hvy"/>
    <property type="match status" value="1"/>
</dbReference>
<feature type="transmembrane region" description="Helical" evidence="15">
    <location>
        <begin position="157"/>
        <end position="178"/>
    </location>
</feature>
<keyword evidence="10" id="KW-0460">Magnesium</keyword>
<dbReference type="Pfam" id="PF00403">
    <property type="entry name" value="HMA"/>
    <property type="match status" value="1"/>
</dbReference>
<dbReference type="GO" id="GO:0043682">
    <property type="term" value="F:P-type divalent copper transporter activity"/>
    <property type="evidence" value="ECO:0007669"/>
    <property type="project" value="TreeGrafter"/>
</dbReference>
<evidence type="ECO:0000256" key="3">
    <source>
        <dbReference type="ARBA" id="ARBA00022448"/>
    </source>
</evidence>
<evidence type="ECO:0000256" key="8">
    <source>
        <dbReference type="ARBA" id="ARBA00022741"/>
    </source>
</evidence>
<dbReference type="Gene3D" id="2.70.150.10">
    <property type="entry name" value="Calcium-transporting ATPase, cytoplasmic transduction domain A"/>
    <property type="match status" value="1"/>
</dbReference>
<feature type="transmembrane region" description="Helical" evidence="15">
    <location>
        <begin position="190"/>
        <end position="212"/>
    </location>
</feature>
<keyword evidence="12 15" id="KW-1133">Transmembrane helix</keyword>
<keyword evidence="18" id="KW-0378">Hydrolase</keyword>
<dbReference type="Pfam" id="PF00702">
    <property type="entry name" value="Hydrolase"/>
    <property type="match status" value="1"/>
</dbReference>
<dbReference type="NCBIfam" id="TIGR01494">
    <property type="entry name" value="ATPase_P-type"/>
    <property type="match status" value="1"/>
</dbReference>
<dbReference type="InterPro" id="IPR017969">
    <property type="entry name" value="Heavy-metal-associated_CS"/>
</dbReference>
<name>A0A1E3H7R7_9HYPH</name>
<evidence type="ECO:0000256" key="2">
    <source>
        <dbReference type="ARBA" id="ARBA00006024"/>
    </source>
</evidence>
<dbReference type="SUPFAM" id="SSF55008">
    <property type="entry name" value="HMA, heavy metal-associated domain"/>
    <property type="match status" value="1"/>
</dbReference>
<comment type="subcellular location">
    <subcellularLocation>
        <location evidence="1">Cell membrane</location>
        <topology evidence="1">Multi-pass membrane protein</topology>
    </subcellularLocation>
</comment>
<dbReference type="AlphaFoldDB" id="A0A1E3H7R7"/>
<feature type="region of interest" description="Disordered" evidence="16">
    <location>
        <begin position="748"/>
        <end position="767"/>
    </location>
</feature>
<keyword evidence="4 15" id="KW-1003">Cell membrane</keyword>
<keyword evidence="19" id="KW-1185">Reference proteome</keyword>
<dbReference type="InterPro" id="IPR023214">
    <property type="entry name" value="HAD_sf"/>
</dbReference>
<keyword evidence="5" id="KW-0597">Phosphoprotein</keyword>
<dbReference type="NCBIfam" id="TIGR01511">
    <property type="entry name" value="ATPase-IB1_Cu"/>
    <property type="match status" value="1"/>
</dbReference>
<evidence type="ECO:0000256" key="15">
    <source>
        <dbReference type="RuleBase" id="RU362081"/>
    </source>
</evidence>
<feature type="transmembrane region" description="Helical" evidence="15">
    <location>
        <begin position="400"/>
        <end position="423"/>
    </location>
</feature>
<evidence type="ECO:0000256" key="5">
    <source>
        <dbReference type="ARBA" id="ARBA00022553"/>
    </source>
</evidence>
<dbReference type="GO" id="GO:0055070">
    <property type="term" value="P:copper ion homeostasis"/>
    <property type="evidence" value="ECO:0007669"/>
    <property type="project" value="TreeGrafter"/>
</dbReference>
<sequence>MTTVLDLAAPMRSTPAAAGTVARDWTAFAATDASGVCRMEFALEGITCAACMTEIEQALRPLAGVETARVNLSNRRLALAWRPDAISPDTVLARLAALGYPARPFDPALATGGSSAEQRRLLRAIGVAGFAVMNVMLLSISIWSGNVTDITPETRDFFHWVSALIAMPAVAYAGQPFFSSALSALRHGRVNMDVPISLGVLLAVGLSFVSTLTHGTEAYFDSALMLLFFLLTGRFLDENMRRRTAVEAETLAALRADTAIRLGADGSLADVPVSAIRPGERVLVRPGERVPVDGIVLTGASEIDVALVTGETLPEAVAPGAAVHAGTLNISGVLVVRVSAGAADTRLAEIERLLANAAAAKSATMRLADRVARAYAPVVHAVALSTFVGWTLAGTSWTEALVIAIAVLIITCPCALALAVPAVQVVTAGLLFRAGVLLNAGDAIERLAAVDTVVFDKTGTLTLPDADLAGALDPDAVLRAGDLAGASRHPLAAALYRASGIGAPLEDLREVPGCGVETSAGPGRRLGSPAFCGVAEADLAAFRDAHPGASVIAYAEEGRAPVLFAFAQRLRPGAAAVIAALRAEGIAVEILSGDTVAAVARTAADLGLDTFTGAADPAAKIARLAALKAQGRRVLMVGDGLNDAPALAAAHVSMAPASGASLAKVSADAVFLGEGLGAVPESLRLSRAALRAMRQNLAIALVYNLVAVPVAIAGHVTPLIAALAMSGSSLIVTVNALRLRLARRRGAVQGQHSPAGATPPGATEAAA</sequence>
<dbReference type="GO" id="GO:0005886">
    <property type="term" value="C:plasma membrane"/>
    <property type="evidence" value="ECO:0007669"/>
    <property type="project" value="UniProtKB-SubCell"/>
</dbReference>
<keyword evidence="6 15" id="KW-0812">Transmembrane</keyword>
<dbReference type="InterPro" id="IPR006121">
    <property type="entry name" value="HMA_dom"/>
</dbReference>
<comment type="similarity">
    <text evidence="2 15">Belongs to the cation transport ATPase (P-type) (TC 3.A.3) family. Type IB subfamily.</text>
</comment>
<comment type="caution">
    <text evidence="18">The sequence shown here is derived from an EMBL/GenBank/DDBJ whole genome shotgun (WGS) entry which is preliminary data.</text>
</comment>
<keyword evidence="8 15" id="KW-0547">Nucleotide-binding</keyword>
<evidence type="ECO:0000256" key="7">
    <source>
        <dbReference type="ARBA" id="ARBA00022723"/>
    </source>
</evidence>
<evidence type="ECO:0000256" key="14">
    <source>
        <dbReference type="ARBA" id="ARBA00023136"/>
    </source>
</evidence>
<dbReference type="PROSITE" id="PS50846">
    <property type="entry name" value="HMA_2"/>
    <property type="match status" value="1"/>
</dbReference>
<dbReference type="PRINTS" id="PR00120">
    <property type="entry name" value="HATPASE"/>
</dbReference>
<evidence type="ECO:0000256" key="1">
    <source>
        <dbReference type="ARBA" id="ARBA00004651"/>
    </source>
</evidence>
<dbReference type="InterPro" id="IPR036163">
    <property type="entry name" value="HMA_dom_sf"/>
</dbReference>
<dbReference type="InterPro" id="IPR008250">
    <property type="entry name" value="ATPase_P-typ_transduc_dom_A_sf"/>
</dbReference>
<evidence type="ECO:0000313" key="19">
    <source>
        <dbReference type="Proteomes" id="UP000094622"/>
    </source>
</evidence>
<keyword evidence="9 15" id="KW-0067">ATP-binding</keyword>
<evidence type="ECO:0000256" key="13">
    <source>
        <dbReference type="ARBA" id="ARBA00023065"/>
    </source>
</evidence>
<dbReference type="InterPro" id="IPR036412">
    <property type="entry name" value="HAD-like_sf"/>
</dbReference>
<accession>A0A1E3H7R7</accession>
<evidence type="ECO:0000256" key="10">
    <source>
        <dbReference type="ARBA" id="ARBA00022842"/>
    </source>
</evidence>
<dbReference type="GO" id="GO:0016887">
    <property type="term" value="F:ATP hydrolysis activity"/>
    <property type="evidence" value="ECO:0007669"/>
    <property type="project" value="InterPro"/>
</dbReference>
<evidence type="ECO:0000256" key="11">
    <source>
        <dbReference type="ARBA" id="ARBA00022967"/>
    </source>
</evidence>
<dbReference type="InterPro" id="IPR001757">
    <property type="entry name" value="P_typ_ATPase"/>
</dbReference>
<feature type="transmembrane region" description="Helical" evidence="15">
    <location>
        <begin position="124"/>
        <end position="145"/>
    </location>
</feature>
<protein>
    <submittedName>
        <fullName evidence="18">Copper-exporting P-type ATPase A</fullName>
        <ecNumber evidence="18">3.6.3.54</ecNumber>
    </submittedName>
</protein>
<dbReference type="PANTHER" id="PTHR43520">
    <property type="entry name" value="ATP7, ISOFORM B"/>
    <property type="match status" value="1"/>
</dbReference>
<keyword evidence="7 15" id="KW-0479">Metal-binding</keyword>
<dbReference type="SUPFAM" id="SSF56784">
    <property type="entry name" value="HAD-like"/>
    <property type="match status" value="1"/>
</dbReference>
<evidence type="ECO:0000259" key="17">
    <source>
        <dbReference type="PROSITE" id="PS50846"/>
    </source>
</evidence>
<feature type="transmembrane region" description="Helical" evidence="15">
    <location>
        <begin position="719"/>
        <end position="737"/>
    </location>
</feature>
<evidence type="ECO:0000256" key="4">
    <source>
        <dbReference type="ARBA" id="ARBA00022475"/>
    </source>
</evidence>
<dbReference type="GO" id="GO:0005524">
    <property type="term" value="F:ATP binding"/>
    <property type="evidence" value="ECO:0007669"/>
    <property type="project" value="UniProtKB-UniRule"/>
</dbReference>
<dbReference type="PANTHER" id="PTHR43520:SF5">
    <property type="entry name" value="CATION-TRANSPORTING P-TYPE ATPASE-RELATED"/>
    <property type="match status" value="1"/>
</dbReference>
<keyword evidence="14 15" id="KW-0472">Membrane</keyword>
<dbReference type="SUPFAM" id="SSF81653">
    <property type="entry name" value="Calcium ATPase, transduction domain A"/>
    <property type="match status" value="1"/>
</dbReference>
<dbReference type="EC" id="3.6.3.54" evidence="18"/>
<organism evidence="18 19">
    <name type="scientific">Methylobrevis pamukkalensis</name>
    <dbReference type="NCBI Taxonomy" id="1439726"/>
    <lineage>
        <taxon>Bacteria</taxon>
        <taxon>Pseudomonadati</taxon>
        <taxon>Pseudomonadota</taxon>
        <taxon>Alphaproteobacteria</taxon>
        <taxon>Hyphomicrobiales</taxon>
        <taxon>Pleomorphomonadaceae</taxon>
        <taxon>Methylobrevis</taxon>
    </lineage>
</organism>
<dbReference type="InterPro" id="IPR059000">
    <property type="entry name" value="ATPase_P-type_domA"/>
</dbReference>
<feature type="domain" description="HMA" evidence="17">
    <location>
        <begin position="37"/>
        <end position="103"/>
    </location>
</feature>
<keyword evidence="3" id="KW-0813">Transport</keyword>
<dbReference type="Gene3D" id="3.40.1110.10">
    <property type="entry name" value="Calcium-transporting ATPase, cytoplasmic domain N"/>
    <property type="match status" value="1"/>
</dbReference>
<dbReference type="PROSITE" id="PS01047">
    <property type="entry name" value="HMA_1"/>
    <property type="match status" value="1"/>
</dbReference>
<dbReference type="Gene3D" id="3.40.50.1000">
    <property type="entry name" value="HAD superfamily/HAD-like"/>
    <property type="match status" value="1"/>
</dbReference>
<feature type="compositionally biased region" description="Low complexity" evidence="16">
    <location>
        <begin position="754"/>
        <end position="767"/>
    </location>
</feature>
<keyword evidence="13" id="KW-0406">Ion transport</keyword>
<dbReference type="InterPro" id="IPR027256">
    <property type="entry name" value="P-typ_ATPase_IB"/>
</dbReference>
<dbReference type="InterPro" id="IPR023299">
    <property type="entry name" value="ATPase_P-typ_cyto_dom_N"/>
</dbReference>
<evidence type="ECO:0000313" key="18">
    <source>
        <dbReference type="EMBL" id="ODN72360.1"/>
    </source>
</evidence>
<dbReference type="PROSITE" id="PS00154">
    <property type="entry name" value="ATPASE_E1_E2"/>
    <property type="match status" value="1"/>
</dbReference>
<dbReference type="RefSeq" id="WP_245293850.1">
    <property type="nucleotide sequence ID" value="NZ_MCRJ01000003.1"/>
</dbReference>
<dbReference type="Gene3D" id="3.30.70.100">
    <property type="match status" value="1"/>
</dbReference>
<feature type="transmembrane region" description="Helical" evidence="15">
    <location>
        <begin position="374"/>
        <end position="394"/>
    </location>
</feature>
<reference evidence="18 19" key="1">
    <citation type="submission" date="2016-07" db="EMBL/GenBank/DDBJ databases">
        <title>Draft Genome Sequence of Methylobrevis pamukkalensis PK2.</title>
        <authorList>
            <person name="Vasilenko O.V."/>
            <person name="Doronina N.V."/>
            <person name="Shmareva M.N."/>
            <person name="Tarlachkov S.V."/>
            <person name="Mustakhimov I."/>
            <person name="Trotsenko Y.A."/>
        </authorList>
    </citation>
    <scope>NUCLEOTIDE SEQUENCE [LARGE SCALE GENOMIC DNA]</scope>
    <source>
        <strain evidence="18 19">PK2</strain>
    </source>
</reference>
<evidence type="ECO:0000256" key="12">
    <source>
        <dbReference type="ARBA" id="ARBA00022989"/>
    </source>
</evidence>
<dbReference type="InterPro" id="IPR018303">
    <property type="entry name" value="ATPase_P-typ_P_site"/>
</dbReference>